<reference evidence="3" key="2">
    <citation type="submission" date="2019-02" db="EMBL/GenBank/DDBJ databases">
        <title>Granulicella sibirica sp. nov., a psychrotolerant acidobacterium isolated from an organic soil layer in forested tundra, West Siberia.</title>
        <authorList>
            <person name="Oshkin I.Y."/>
            <person name="Kulichevskaya I.S."/>
            <person name="Rijpstra W.I.C."/>
            <person name="Sinninghe Damste J.S."/>
            <person name="Rakitin A.L."/>
            <person name="Ravin N.V."/>
            <person name="Dedysh S.N."/>
        </authorList>
    </citation>
    <scope>NUCLEOTIDE SEQUENCE [LARGE SCALE GENOMIC DNA]</scope>
    <source>
        <strain evidence="3">AF10</strain>
    </source>
</reference>
<proteinExistence type="predicted"/>
<feature type="domain" description="Pyridoxamine 5'-phosphate oxidase N-terminal" evidence="1">
    <location>
        <begin position="4"/>
        <end position="110"/>
    </location>
</feature>
<evidence type="ECO:0000313" key="2">
    <source>
        <dbReference type="EMBL" id="RXH54708.1"/>
    </source>
</evidence>
<accession>A0A4Q0SYK7</accession>
<dbReference type="SUPFAM" id="SSF50475">
    <property type="entry name" value="FMN-binding split barrel"/>
    <property type="match status" value="1"/>
</dbReference>
<dbReference type="Proteomes" id="UP000289437">
    <property type="component" value="Unassembled WGS sequence"/>
</dbReference>
<dbReference type="InterPro" id="IPR012349">
    <property type="entry name" value="Split_barrel_FMN-bd"/>
</dbReference>
<protein>
    <submittedName>
        <fullName evidence="2">Pyridoxamine 5'-phosphate oxidase-related, FMN-binding</fullName>
    </submittedName>
</protein>
<gene>
    <name evidence="2" type="ORF">GRAN_3812</name>
</gene>
<reference evidence="2 3" key="1">
    <citation type="submission" date="2018-11" db="EMBL/GenBank/DDBJ databases">
        <authorList>
            <person name="Mardanov A.V."/>
            <person name="Ravin N.V."/>
            <person name="Dedysh S.N."/>
        </authorList>
    </citation>
    <scope>NUCLEOTIDE SEQUENCE [LARGE SCALE GENOMIC DNA]</scope>
    <source>
        <strain evidence="2 3">AF10</strain>
    </source>
</reference>
<dbReference type="EMBL" id="RDSM01000003">
    <property type="protein sequence ID" value="RXH54708.1"/>
    <property type="molecule type" value="Genomic_DNA"/>
</dbReference>
<dbReference type="Gene3D" id="2.30.110.10">
    <property type="entry name" value="Electron Transport, Fmn-binding Protein, Chain A"/>
    <property type="match status" value="1"/>
</dbReference>
<organism evidence="2 3">
    <name type="scientific">Granulicella sibirica</name>
    <dbReference type="NCBI Taxonomy" id="2479048"/>
    <lineage>
        <taxon>Bacteria</taxon>
        <taxon>Pseudomonadati</taxon>
        <taxon>Acidobacteriota</taxon>
        <taxon>Terriglobia</taxon>
        <taxon>Terriglobales</taxon>
        <taxon>Acidobacteriaceae</taxon>
        <taxon>Granulicella</taxon>
    </lineage>
</organism>
<dbReference type="Pfam" id="PF01243">
    <property type="entry name" value="PNPOx_N"/>
    <property type="match status" value="1"/>
</dbReference>
<evidence type="ECO:0000313" key="3">
    <source>
        <dbReference type="Proteomes" id="UP000289437"/>
    </source>
</evidence>
<keyword evidence="3" id="KW-1185">Reference proteome</keyword>
<name>A0A4Q0SYK7_9BACT</name>
<evidence type="ECO:0000259" key="1">
    <source>
        <dbReference type="Pfam" id="PF01243"/>
    </source>
</evidence>
<dbReference type="InterPro" id="IPR011576">
    <property type="entry name" value="Pyridox_Oxase_N"/>
</dbReference>
<sequence length="117" mass="13033">MPHLVTLLPDGTPRTSPAWFSYDGEFLKFTATTSHIVYTTIATNPHVAVSIADPQYGMRYLEIRGVIEKIEPDPEATLLYAVGKKHNYEFAPQAVLPAPRVILWMRPTATTSFNGSK</sequence>
<dbReference type="AlphaFoldDB" id="A0A4Q0SYK7"/>
<comment type="caution">
    <text evidence="2">The sequence shown here is derived from an EMBL/GenBank/DDBJ whole genome shotgun (WGS) entry which is preliminary data.</text>
</comment>